<feature type="domain" description="Histidine kinase" evidence="9">
    <location>
        <begin position="218"/>
        <end position="431"/>
    </location>
</feature>
<dbReference type="EC" id="2.7.13.3" evidence="2"/>
<reference evidence="10 11" key="1">
    <citation type="submission" date="2020-08" db="EMBL/GenBank/DDBJ databases">
        <title>Genomic Encyclopedia of Type Strains, Phase IV (KMG-IV): sequencing the most valuable type-strain genomes for metagenomic binning, comparative biology and taxonomic classification.</title>
        <authorList>
            <person name="Goeker M."/>
        </authorList>
    </citation>
    <scope>NUCLEOTIDE SEQUENCE [LARGE SCALE GENOMIC DNA]</scope>
    <source>
        <strain evidence="10 11">DSM 24696</strain>
    </source>
</reference>
<dbReference type="PRINTS" id="PR00344">
    <property type="entry name" value="BCTRLSENSOR"/>
</dbReference>
<dbReference type="PANTHER" id="PTHR43711:SF1">
    <property type="entry name" value="HISTIDINE KINASE 1"/>
    <property type="match status" value="1"/>
</dbReference>
<dbReference type="Gene3D" id="1.10.287.130">
    <property type="match status" value="1"/>
</dbReference>
<evidence type="ECO:0000313" key="10">
    <source>
        <dbReference type="EMBL" id="MBB5174738.1"/>
    </source>
</evidence>
<keyword evidence="7" id="KW-0067">ATP-binding</keyword>
<keyword evidence="4" id="KW-0808">Transferase</keyword>
<comment type="catalytic activity">
    <reaction evidence="1">
        <text>ATP + protein L-histidine = ADP + protein N-phospho-L-histidine.</text>
        <dbReference type="EC" id="2.7.13.3"/>
    </reaction>
</comment>
<dbReference type="AlphaFoldDB" id="A0A840QTX0"/>
<dbReference type="Gene3D" id="3.30.565.10">
    <property type="entry name" value="Histidine kinase-like ATPase, C-terminal domain"/>
    <property type="match status" value="1"/>
</dbReference>
<dbReference type="CDD" id="cd00082">
    <property type="entry name" value="HisKA"/>
    <property type="match status" value="1"/>
</dbReference>
<gene>
    <name evidence="10" type="ORF">HNQ41_002956</name>
</gene>
<proteinExistence type="predicted"/>
<dbReference type="InterPro" id="IPR004358">
    <property type="entry name" value="Sig_transdc_His_kin-like_C"/>
</dbReference>
<evidence type="ECO:0000256" key="8">
    <source>
        <dbReference type="ARBA" id="ARBA00023012"/>
    </source>
</evidence>
<evidence type="ECO:0000259" key="9">
    <source>
        <dbReference type="PROSITE" id="PS50109"/>
    </source>
</evidence>
<evidence type="ECO:0000256" key="4">
    <source>
        <dbReference type="ARBA" id="ARBA00022679"/>
    </source>
</evidence>
<dbReference type="PROSITE" id="PS50109">
    <property type="entry name" value="HIS_KIN"/>
    <property type="match status" value="1"/>
</dbReference>
<keyword evidence="8" id="KW-0902">Two-component regulatory system</keyword>
<comment type="caution">
    <text evidence="10">The sequence shown here is derived from an EMBL/GenBank/DDBJ whole genome shotgun (WGS) entry which is preliminary data.</text>
</comment>
<name>A0A840QTX0_9BACI</name>
<dbReference type="EMBL" id="JACHHB010000016">
    <property type="protein sequence ID" value="MBB5174738.1"/>
    <property type="molecule type" value="Genomic_DNA"/>
</dbReference>
<dbReference type="GO" id="GO:0000155">
    <property type="term" value="F:phosphorelay sensor kinase activity"/>
    <property type="evidence" value="ECO:0007669"/>
    <property type="project" value="InterPro"/>
</dbReference>
<evidence type="ECO:0000256" key="3">
    <source>
        <dbReference type="ARBA" id="ARBA00022553"/>
    </source>
</evidence>
<evidence type="ECO:0000256" key="6">
    <source>
        <dbReference type="ARBA" id="ARBA00022777"/>
    </source>
</evidence>
<dbReference type="Pfam" id="PF14417">
    <property type="entry name" value="MEDS"/>
    <property type="match status" value="1"/>
</dbReference>
<dbReference type="PANTHER" id="PTHR43711">
    <property type="entry name" value="TWO-COMPONENT HISTIDINE KINASE"/>
    <property type="match status" value="1"/>
</dbReference>
<evidence type="ECO:0000256" key="1">
    <source>
        <dbReference type="ARBA" id="ARBA00000085"/>
    </source>
</evidence>
<keyword evidence="3" id="KW-0597">Phosphoprotein</keyword>
<sequence>MMNTLMPLTSSLKVHPGSHILYFYNSLEGYIENAASYILKGIEQGQHVIFIDDKKRFELVMEKLRSTDTSNVHYVDAYEFYGMNDEFYCDRVLANLKKAIEPYLEKDRIIRIWGHVDWRDQDHVVNKLHTYECNCDITVSELGFTTVCAYDGEKVPSNILLEMSKSHEYLMTDDELVRSNLYKTSNEHNPTIFPSLSAQMKIESEMDFYKQKLDFVHVVSHEVRNPLTVIKSFAQLLELQEDDEDRRFRLEQIKNYAAVIDNEISHIISTEQMLSTDALWQKKFIMAKPIIDEVVETMMIKAQTQNIALKTDICLHGKEMILSNSMGFKMILSNLLSNAIKYSLEEDTVYFSVHSDDESLVIKVEDEGVGMSQKQLEKLYNKYEKINQEQSGQGIGLFMVKKLVDDFQGTIEVQSEQGVGTTFTVTIPFCC</sequence>
<dbReference type="Pfam" id="PF02518">
    <property type="entry name" value="HATPase_c"/>
    <property type="match status" value="1"/>
</dbReference>
<keyword evidence="6 10" id="KW-0418">Kinase</keyword>
<accession>A0A840QTX0</accession>
<dbReference type="SUPFAM" id="SSF55874">
    <property type="entry name" value="ATPase domain of HSP90 chaperone/DNA topoisomerase II/histidine kinase"/>
    <property type="match status" value="1"/>
</dbReference>
<dbReference type="InterPro" id="IPR003661">
    <property type="entry name" value="HisK_dim/P_dom"/>
</dbReference>
<dbReference type="Pfam" id="PF00512">
    <property type="entry name" value="HisKA"/>
    <property type="match status" value="1"/>
</dbReference>
<dbReference type="InterPro" id="IPR025847">
    <property type="entry name" value="MEDS_domain"/>
</dbReference>
<evidence type="ECO:0000256" key="5">
    <source>
        <dbReference type="ARBA" id="ARBA00022741"/>
    </source>
</evidence>
<dbReference type="SMART" id="SM00388">
    <property type="entry name" value="HisKA"/>
    <property type="match status" value="1"/>
</dbReference>
<evidence type="ECO:0000256" key="7">
    <source>
        <dbReference type="ARBA" id="ARBA00022840"/>
    </source>
</evidence>
<dbReference type="InterPro" id="IPR050736">
    <property type="entry name" value="Sensor_HK_Regulatory"/>
</dbReference>
<keyword evidence="11" id="KW-1185">Reference proteome</keyword>
<dbReference type="SMART" id="SM00387">
    <property type="entry name" value="HATPase_c"/>
    <property type="match status" value="1"/>
</dbReference>
<dbReference type="InterPro" id="IPR005467">
    <property type="entry name" value="His_kinase_dom"/>
</dbReference>
<dbReference type="InterPro" id="IPR003594">
    <property type="entry name" value="HATPase_dom"/>
</dbReference>
<keyword evidence="5" id="KW-0547">Nucleotide-binding</keyword>
<dbReference type="SUPFAM" id="SSF47384">
    <property type="entry name" value="Homodimeric domain of signal transducing histidine kinase"/>
    <property type="match status" value="1"/>
</dbReference>
<dbReference type="GO" id="GO:0005524">
    <property type="term" value="F:ATP binding"/>
    <property type="evidence" value="ECO:0007669"/>
    <property type="project" value="UniProtKB-KW"/>
</dbReference>
<dbReference type="InterPro" id="IPR036890">
    <property type="entry name" value="HATPase_C_sf"/>
</dbReference>
<protein>
    <recommendedName>
        <fullName evidence="2">histidine kinase</fullName>
        <ecNumber evidence="2">2.7.13.3</ecNumber>
    </recommendedName>
</protein>
<dbReference type="Proteomes" id="UP000551878">
    <property type="component" value="Unassembled WGS sequence"/>
</dbReference>
<dbReference type="InterPro" id="IPR036097">
    <property type="entry name" value="HisK_dim/P_sf"/>
</dbReference>
<evidence type="ECO:0000313" key="11">
    <source>
        <dbReference type="Proteomes" id="UP000551878"/>
    </source>
</evidence>
<organism evidence="10 11">
    <name type="scientific">Texcoconibacillus texcoconensis</name>
    <dbReference type="NCBI Taxonomy" id="1095777"/>
    <lineage>
        <taxon>Bacteria</taxon>
        <taxon>Bacillati</taxon>
        <taxon>Bacillota</taxon>
        <taxon>Bacilli</taxon>
        <taxon>Bacillales</taxon>
        <taxon>Bacillaceae</taxon>
        <taxon>Texcoconibacillus</taxon>
    </lineage>
</organism>
<evidence type="ECO:0000256" key="2">
    <source>
        <dbReference type="ARBA" id="ARBA00012438"/>
    </source>
</evidence>